<dbReference type="OrthoDB" id="1375870at2"/>
<evidence type="ECO:0000313" key="2">
    <source>
        <dbReference type="Proteomes" id="UP000276309"/>
    </source>
</evidence>
<proteinExistence type="predicted"/>
<protein>
    <submittedName>
        <fullName evidence="1">Uncharacterized protein</fullName>
    </submittedName>
</protein>
<dbReference type="EMBL" id="CP032050">
    <property type="protein sequence ID" value="AYN68585.1"/>
    <property type="molecule type" value="Genomic_DNA"/>
</dbReference>
<dbReference type="RefSeq" id="WP_121849598.1">
    <property type="nucleotide sequence ID" value="NZ_CP032050.1"/>
</dbReference>
<keyword evidence="2" id="KW-1185">Reference proteome</keyword>
<organism evidence="1 2">
    <name type="scientific">Euzebyella marina</name>
    <dbReference type="NCBI Taxonomy" id="1761453"/>
    <lineage>
        <taxon>Bacteria</taxon>
        <taxon>Pseudomonadati</taxon>
        <taxon>Bacteroidota</taxon>
        <taxon>Flavobacteriia</taxon>
        <taxon>Flavobacteriales</taxon>
        <taxon>Flavobacteriaceae</taxon>
        <taxon>Euzebyella</taxon>
    </lineage>
</organism>
<dbReference type="KEGG" id="emar:D1013_14980"/>
<accession>A0A3G2L8I6</accession>
<gene>
    <name evidence="1" type="ORF">D1013_14980</name>
</gene>
<sequence length="60" mass="7146">MQVQFRTKDEANMEQERDFLALSPTERVYSFLDLMQNIHRFPTKAKESHDNFIIQITTGK</sequence>
<name>A0A3G2L8I6_9FLAO</name>
<evidence type="ECO:0000313" key="1">
    <source>
        <dbReference type="EMBL" id="AYN68585.1"/>
    </source>
</evidence>
<dbReference type="Proteomes" id="UP000276309">
    <property type="component" value="Chromosome"/>
</dbReference>
<dbReference type="AlphaFoldDB" id="A0A3G2L8I6"/>
<reference evidence="1 2" key="1">
    <citation type="submission" date="2018-08" db="EMBL/GenBank/DDBJ databases">
        <title>The reduced genetic potential of extracellular carbohydrate catabolism in Euzebyella marina RN62, a Flavobacteriia bacterium isolated from the hadal water.</title>
        <authorList>
            <person name="Xue C."/>
        </authorList>
    </citation>
    <scope>NUCLEOTIDE SEQUENCE [LARGE SCALE GENOMIC DNA]</scope>
    <source>
        <strain evidence="1 2">RN62</strain>
    </source>
</reference>